<dbReference type="SUPFAM" id="SSF49464">
    <property type="entry name" value="Carboxypeptidase regulatory domain-like"/>
    <property type="match status" value="1"/>
</dbReference>
<evidence type="ECO:0000256" key="2">
    <source>
        <dbReference type="SAM" id="MobiDB-lite"/>
    </source>
</evidence>
<feature type="region of interest" description="Disordered" evidence="2">
    <location>
        <begin position="335"/>
        <end position="379"/>
    </location>
</feature>
<organism evidence="5 6">
    <name type="scientific">Haloglomus irregulare</name>
    <dbReference type="NCBI Taxonomy" id="2234134"/>
    <lineage>
        <taxon>Archaea</taxon>
        <taxon>Methanobacteriati</taxon>
        <taxon>Methanobacteriota</taxon>
        <taxon>Stenosarchaea group</taxon>
        <taxon>Halobacteria</taxon>
        <taxon>Halobacteriales</taxon>
        <taxon>Natronomonadaceae</taxon>
        <taxon>Haloglomus</taxon>
    </lineage>
</organism>
<feature type="compositionally biased region" description="Polar residues" evidence="2">
    <location>
        <begin position="335"/>
        <end position="348"/>
    </location>
</feature>
<keyword evidence="1" id="KW-0732">Signal</keyword>
<dbReference type="EMBL" id="QMDX01000001">
    <property type="protein sequence ID" value="TSD16062.1"/>
    <property type="molecule type" value="Genomic_DNA"/>
</dbReference>
<dbReference type="Gene3D" id="2.60.40.1120">
    <property type="entry name" value="Carboxypeptidase-like, regulatory domain"/>
    <property type="match status" value="2"/>
</dbReference>
<dbReference type="Proteomes" id="UP000319894">
    <property type="component" value="Unassembled WGS sequence"/>
</dbReference>
<dbReference type="Pfam" id="PF18204">
    <property type="entry name" value="PGF-CTERM"/>
    <property type="match status" value="1"/>
</dbReference>
<feature type="compositionally biased region" description="Pro residues" evidence="2">
    <location>
        <begin position="360"/>
        <end position="372"/>
    </location>
</feature>
<protein>
    <submittedName>
        <fullName evidence="5">PGF-CTERM sorting domain-containing protein</fullName>
    </submittedName>
</protein>
<comment type="caution">
    <text evidence="5">The sequence shown here is derived from an EMBL/GenBank/DDBJ whole genome shotgun (WGS) entry which is preliminary data.</text>
</comment>
<dbReference type="InterPro" id="IPR008969">
    <property type="entry name" value="CarboxyPept-like_regulatory"/>
</dbReference>
<dbReference type="RefSeq" id="WP_144260542.1">
    <property type="nucleotide sequence ID" value="NZ_QMDX01000001.1"/>
</dbReference>
<dbReference type="AlphaFoldDB" id="A0A554NF93"/>
<dbReference type="OrthoDB" id="205784at2157"/>
<evidence type="ECO:0000256" key="3">
    <source>
        <dbReference type="SAM" id="Phobius"/>
    </source>
</evidence>
<keyword evidence="3" id="KW-0472">Membrane</keyword>
<keyword evidence="6" id="KW-1185">Reference proteome</keyword>
<proteinExistence type="predicted"/>
<feature type="transmembrane region" description="Helical" evidence="3">
    <location>
        <begin position="385"/>
        <end position="406"/>
    </location>
</feature>
<evidence type="ECO:0000259" key="4">
    <source>
        <dbReference type="Pfam" id="PF18204"/>
    </source>
</evidence>
<gene>
    <name evidence="5" type="ORF">DP107_02465</name>
</gene>
<keyword evidence="3" id="KW-1133">Transmembrane helix</keyword>
<keyword evidence="3" id="KW-0812">Transmembrane</keyword>
<dbReference type="NCBIfam" id="TIGR04126">
    <property type="entry name" value="PGF_CTERM"/>
    <property type="match status" value="1"/>
</dbReference>
<reference evidence="5 6" key="1">
    <citation type="submission" date="2018-06" db="EMBL/GenBank/DDBJ databases">
        <title>Natronomonas sp. F16-60 a new haloarchaeon isolated from a solar saltern of Isla Cristina, Huelva, Spain.</title>
        <authorList>
            <person name="Duran-Viseras A."/>
            <person name="Sanchez-Porro C."/>
            <person name="Ventosa A."/>
        </authorList>
    </citation>
    <scope>NUCLEOTIDE SEQUENCE [LARGE SCALE GENOMIC DNA]</scope>
    <source>
        <strain evidence="5 6">F16-60</strain>
    </source>
</reference>
<dbReference type="InterPro" id="IPR026371">
    <property type="entry name" value="PGF_CTERM"/>
</dbReference>
<sequence length="410" mass="43745">MRRAVLFSVVLVVAATAPFVGTAVATQEQATLDVTVVNQDGDPVSGATVNASWDGGDATATTTSSGRTLIDVPRGADVELTVQDDRYVRNFPKRVTDAEAEAVTVEVARRGSATLTITDGDDQPVRNATVFVRQGQRVVVTGQTNAAGRFSTGTVEQRDYRVIFRKPGFFRNETALSVTGNVIRSYEMRRGSVNVEFRVFDDHFDDPRTVPNAAVTIEDIGTQRTSNGRVTFTIPVNTAQEVSVTKDGYQTAERTLSVGESNREVSATIQRTPELNLTAESTRVLVGNRLRVSVVNAYGEPVNGADISYDSERLGQTGADGEFRLRVESSGNHTVQAQSGSLSSNTLTVRGFDPDAGTPTPTPTATPIPTPTATPTETETATPAVGLPGFTPAVAVLGLLLSALLLRRRD</sequence>
<feature type="domain" description="PGF-CTERM archaeal protein-sorting signal" evidence="4">
    <location>
        <begin position="388"/>
        <end position="409"/>
    </location>
</feature>
<accession>A0A554NF93</accession>
<dbReference type="InParanoid" id="A0A554NF93"/>
<name>A0A554NF93_9EURY</name>
<dbReference type="GO" id="GO:0005886">
    <property type="term" value="C:plasma membrane"/>
    <property type="evidence" value="ECO:0007669"/>
    <property type="project" value="UniProtKB-SubCell"/>
</dbReference>
<evidence type="ECO:0000256" key="1">
    <source>
        <dbReference type="ARBA" id="ARBA00022729"/>
    </source>
</evidence>
<evidence type="ECO:0000313" key="5">
    <source>
        <dbReference type="EMBL" id="TSD16062.1"/>
    </source>
</evidence>
<dbReference type="GO" id="GO:0030115">
    <property type="term" value="C:S-layer"/>
    <property type="evidence" value="ECO:0007669"/>
    <property type="project" value="UniProtKB-SubCell"/>
</dbReference>
<evidence type="ECO:0000313" key="6">
    <source>
        <dbReference type="Proteomes" id="UP000319894"/>
    </source>
</evidence>